<dbReference type="Gene3D" id="3.40.50.150">
    <property type="entry name" value="Vaccinia Virus protein VP39"/>
    <property type="match status" value="1"/>
</dbReference>
<keyword evidence="3" id="KW-0489">Methyltransferase</keyword>
<feature type="transmembrane region" description="Helical" evidence="1">
    <location>
        <begin position="21"/>
        <end position="43"/>
    </location>
</feature>
<feature type="transmembrane region" description="Helical" evidence="1">
    <location>
        <begin position="49"/>
        <end position="70"/>
    </location>
</feature>
<dbReference type="GO" id="GO:0008168">
    <property type="term" value="F:methyltransferase activity"/>
    <property type="evidence" value="ECO:0007669"/>
    <property type="project" value="UniProtKB-KW"/>
</dbReference>
<keyword evidence="3" id="KW-0808">Transferase</keyword>
<organism evidence="3 4">
    <name type="scientific">Carboxydichorda subterranea</name>
    <dbReference type="NCBI Taxonomy" id="3109565"/>
    <lineage>
        <taxon>Bacteria</taxon>
        <taxon>Bacillati</taxon>
        <taxon>Bacillota</taxon>
        <taxon>Limnochordia</taxon>
        <taxon>Limnochordales</taxon>
        <taxon>Geochordaceae</taxon>
        <taxon>Carboxydichorda</taxon>
    </lineage>
</organism>
<dbReference type="PANTHER" id="PTHR45277:SF1">
    <property type="entry name" value="EXPRESSED PROTEIN"/>
    <property type="match status" value="1"/>
</dbReference>
<gene>
    <name evidence="3" type="ORF">U7230_03525</name>
</gene>
<dbReference type="EMBL" id="CP141615">
    <property type="protein sequence ID" value="WRP18089.1"/>
    <property type="molecule type" value="Genomic_DNA"/>
</dbReference>
<dbReference type="SUPFAM" id="SSF53335">
    <property type="entry name" value="S-adenosyl-L-methionine-dependent methyltransferases"/>
    <property type="match status" value="1"/>
</dbReference>
<sequence>MLVRRSRGADYGIDAPYVVRNLTAMGVGLFVLALAALSLRGALRPVGQAVGRALLASFAIGVVEGAYMVWSSKVGKLMESGNSPQATWANARAEGVAGRIQLVTGDVRRLPFRDEKFDAVVSSLVLHNLGGAEERRRALGQIMQALKPGGRFAILDFQHVKEYAKVLRELGALDVHVTGLRFLMFPPVRVVAGRKPAQACTRPLP</sequence>
<dbReference type="InterPro" id="IPR013216">
    <property type="entry name" value="Methyltransf_11"/>
</dbReference>
<keyword evidence="1" id="KW-0472">Membrane</keyword>
<evidence type="ECO:0000313" key="3">
    <source>
        <dbReference type="EMBL" id="WRP18089.1"/>
    </source>
</evidence>
<dbReference type="RefSeq" id="WP_324717360.1">
    <property type="nucleotide sequence ID" value="NZ_CP141615.1"/>
</dbReference>
<protein>
    <submittedName>
        <fullName evidence="3">Class I SAM-dependent methyltransferase</fullName>
    </submittedName>
</protein>
<accession>A0ABZ1BZG4</accession>
<feature type="domain" description="Methyltransferase type 11" evidence="2">
    <location>
        <begin position="87"/>
        <end position="154"/>
    </location>
</feature>
<evidence type="ECO:0000259" key="2">
    <source>
        <dbReference type="Pfam" id="PF08241"/>
    </source>
</evidence>
<keyword evidence="1" id="KW-1133">Transmembrane helix</keyword>
<name>A0ABZ1BZG4_9FIRM</name>
<proteinExistence type="predicted"/>
<dbReference type="PANTHER" id="PTHR45277">
    <property type="entry name" value="EXPRESSED PROTEIN"/>
    <property type="match status" value="1"/>
</dbReference>
<evidence type="ECO:0000256" key="1">
    <source>
        <dbReference type="SAM" id="Phobius"/>
    </source>
</evidence>
<dbReference type="Pfam" id="PF08241">
    <property type="entry name" value="Methyltransf_11"/>
    <property type="match status" value="1"/>
</dbReference>
<dbReference type="Proteomes" id="UP001332192">
    <property type="component" value="Chromosome"/>
</dbReference>
<keyword evidence="4" id="KW-1185">Reference proteome</keyword>
<reference evidence="3 4" key="1">
    <citation type="journal article" date="2024" name="Front. Microbiol.">
        <title>Novel thermophilic genera Geochorda gen. nov. and Carboxydochorda gen. nov. from the deep terrestrial subsurface reveal the ecophysiological diversity in the class Limnochordia.</title>
        <authorList>
            <person name="Karnachuk O.V."/>
            <person name="Lukina A.P."/>
            <person name="Avakyan M.R."/>
            <person name="Kadnikov V.V."/>
            <person name="Begmatov S."/>
            <person name="Beletsky A.V."/>
            <person name="Vlasova K.G."/>
            <person name="Novikov A.A."/>
            <person name="Shcherbakova V.A."/>
            <person name="Mardanov A.V."/>
            <person name="Ravin N.V."/>
        </authorList>
    </citation>
    <scope>NUCLEOTIDE SEQUENCE [LARGE SCALE GENOMIC DNA]</scope>
    <source>
        <strain evidence="3 4">L945</strain>
    </source>
</reference>
<evidence type="ECO:0000313" key="4">
    <source>
        <dbReference type="Proteomes" id="UP001332192"/>
    </source>
</evidence>
<dbReference type="CDD" id="cd02440">
    <property type="entry name" value="AdoMet_MTases"/>
    <property type="match status" value="1"/>
</dbReference>
<dbReference type="InterPro" id="IPR029063">
    <property type="entry name" value="SAM-dependent_MTases_sf"/>
</dbReference>
<dbReference type="GO" id="GO:0032259">
    <property type="term" value="P:methylation"/>
    <property type="evidence" value="ECO:0007669"/>
    <property type="project" value="UniProtKB-KW"/>
</dbReference>
<keyword evidence="1" id="KW-0812">Transmembrane</keyword>